<evidence type="ECO:0000259" key="5">
    <source>
        <dbReference type="PROSITE" id="PS50043"/>
    </source>
</evidence>
<dbReference type="SMART" id="SM00421">
    <property type="entry name" value="HTH_LUXR"/>
    <property type="match status" value="1"/>
</dbReference>
<evidence type="ECO:0000313" key="7">
    <source>
        <dbReference type="Proteomes" id="UP001165590"/>
    </source>
</evidence>
<protein>
    <submittedName>
        <fullName evidence="6">Helix-turn-helix transcriptional regulator</fullName>
    </submittedName>
</protein>
<proteinExistence type="predicted"/>
<evidence type="ECO:0000313" key="6">
    <source>
        <dbReference type="EMBL" id="MCX4237087.1"/>
    </source>
</evidence>
<evidence type="ECO:0000256" key="1">
    <source>
        <dbReference type="ARBA" id="ARBA00023015"/>
    </source>
</evidence>
<dbReference type="PROSITE" id="PS00622">
    <property type="entry name" value="HTH_LUXR_1"/>
    <property type="match status" value="1"/>
</dbReference>
<keyword evidence="1" id="KW-0805">Transcription regulation</keyword>
<dbReference type="PROSITE" id="PS50043">
    <property type="entry name" value="HTH_LUXR_2"/>
    <property type="match status" value="1"/>
</dbReference>
<evidence type="ECO:0000256" key="4">
    <source>
        <dbReference type="SAM" id="MobiDB-lite"/>
    </source>
</evidence>
<reference evidence="6" key="1">
    <citation type="journal article" date="2022" name="bioRxiv">
        <title>Discovery and biosynthetic assessment of Streptomyces ortus sp nov. isolated from a deep-sea sponge.</title>
        <authorList>
            <person name="Williams S.E."/>
        </authorList>
    </citation>
    <scope>NUCLEOTIDE SEQUENCE</scope>
    <source>
        <strain evidence="6">A15ISP2-DRY2</strain>
    </source>
</reference>
<organism evidence="6 7">
    <name type="scientific">Streptomyces ortus</name>
    <dbReference type="NCBI Taxonomy" id="2867268"/>
    <lineage>
        <taxon>Bacteria</taxon>
        <taxon>Bacillati</taxon>
        <taxon>Actinomycetota</taxon>
        <taxon>Actinomycetes</taxon>
        <taxon>Kitasatosporales</taxon>
        <taxon>Streptomycetaceae</taxon>
        <taxon>Streptomyces</taxon>
    </lineage>
</organism>
<keyword evidence="3" id="KW-0804">Transcription</keyword>
<dbReference type="PRINTS" id="PR00038">
    <property type="entry name" value="HTHLUXR"/>
</dbReference>
<name>A0ABT3VAX0_9ACTN</name>
<dbReference type="InterPro" id="IPR016032">
    <property type="entry name" value="Sig_transdc_resp-reg_C-effctor"/>
</dbReference>
<evidence type="ECO:0000256" key="3">
    <source>
        <dbReference type="ARBA" id="ARBA00023163"/>
    </source>
</evidence>
<feature type="domain" description="HTH luxR-type" evidence="5">
    <location>
        <begin position="5"/>
        <end position="70"/>
    </location>
</feature>
<dbReference type="InterPro" id="IPR000792">
    <property type="entry name" value="Tscrpt_reg_LuxR_C"/>
</dbReference>
<dbReference type="CDD" id="cd06170">
    <property type="entry name" value="LuxR_C_like"/>
    <property type="match status" value="1"/>
</dbReference>
<sequence length="103" mass="11528">MSDKLREALRKVSDREREVLGHIARGATYGEIARCMKVSPHTVDTYLRRIRAKTGARNRMHLLLLALSIEGSLMSAIEDLGLLATPQLPERPERPDLPDLAQA</sequence>
<keyword evidence="2" id="KW-0238">DNA-binding</keyword>
<dbReference type="SUPFAM" id="SSF46894">
    <property type="entry name" value="C-terminal effector domain of the bipartite response regulators"/>
    <property type="match status" value="1"/>
</dbReference>
<dbReference type="PANTHER" id="PTHR44688">
    <property type="entry name" value="DNA-BINDING TRANSCRIPTIONAL ACTIVATOR DEVR_DOSR"/>
    <property type="match status" value="1"/>
</dbReference>
<dbReference type="InterPro" id="IPR036388">
    <property type="entry name" value="WH-like_DNA-bd_sf"/>
</dbReference>
<accession>A0ABT3VAX0</accession>
<keyword evidence="7" id="KW-1185">Reference proteome</keyword>
<dbReference type="PANTHER" id="PTHR44688:SF16">
    <property type="entry name" value="DNA-BINDING TRANSCRIPTIONAL ACTIVATOR DEVR_DOSR"/>
    <property type="match status" value="1"/>
</dbReference>
<dbReference type="EMBL" id="JAIFZO010000002">
    <property type="protein sequence ID" value="MCX4237087.1"/>
    <property type="molecule type" value="Genomic_DNA"/>
</dbReference>
<evidence type="ECO:0000256" key="2">
    <source>
        <dbReference type="ARBA" id="ARBA00023125"/>
    </source>
</evidence>
<dbReference type="Proteomes" id="UP001165590">
    <property type="component" value="Unassembled WGS sequence"/>
</dbReference>
<dbReference type="RefSeq" id="WP_267029526.1">
    <property type="nucleotide sequence ID" value="NZ_JAIFZO010000002.1"/>
</dbReference>
<feature type="region of interest" description="Disordered" evidence="4">
    <location>
        <begin position="84"/>
        <end position="103"/>
    </location>
</feature>
<dbReference type="Gene3D" id="1.10.10.10">
    <property type="entry name" value="Winged helix-like DNA-binding domain superfamily/Winged helix DNA-binding domain"/>
    <property type="match status" value="1"/>
</dbReference>
<gene>
    <name evidence="6" type="ORF">K3769_30830</name>
</gene>
<comment type="caution">
    <text evidence="6">The sequence shown here is derived from an EMBL/GenBank/DDBJ whole genome shotgun (WGS) entry which is preliminary data.</text>
</comment>
<dbReference type="Pfam" id="PF00196">
    <property type="entry name" value="GerE"/>
    <property type="match status" value="1"/>
</dbReference>